<protein>
    <recommendedName>
        <fullName evidence="4">FAD-binding oxidoreductase</fullName>
    </recommendedName>
</protein>
<dbReference type="OrthoDB" id="7855474at2"/>
<evidence type="ECO:0000256" key="1">
    <source>
        <dbReference type="SAM" id="SignalP"/>
    </source>
</evidence>
<gene>
    <name evidence="2" type="ORF">D1Z90_03450</name>
</gene>
<dbReference type="Proteomes" id="UP000283255">
    <property type="component" value="Unassembled WGS sequence"/>
</dbReference>
<proteinExistence type="predicted"/>
<evidence type="ECO:0000313" key="2">
    <source>
        <dbReference type="EMBL" id="RJG50713.1"/>
    </source>
</evidence>
<organism evidence="2 3">
    <name type="scientific">Motilimonas pumila</name>
    <dbReference type="NCBI Taxonomy" id="2303987"/>
    <lineage>
        <taxon>Bacteria</taxon>
        <taxon>Pseudomonadati</taxon>
        <taxon>Pseudomonadota</taxon>
        <taxon>Gammaproteobacteria</taxon>
        <taxon>Alteromonadales</taxon>
        <taxon>Alteromonadales genera incertae sedis</taxon>
        <taxon>Motilimonas</taxon>
    </lineage>
</organism>
<dbReference type="InterPro" id="IPR036444">
    <property type="entry name" value="PLipase_A2_dom_sf"/>
</dbReference>
<reference evidence="2 3" key="2">
    <citation type="submission" date="2019-01" db="EMBL/GenBank/DDBJ databases">
        <title>Motilimonas pumilus sp. nov., isolated from the gut of sea cucumber (Apostichopus japonicus).</title>
        <authorList>
            <person name="Wang F.-Q."/>
            <person name="Ren L.-H."/>
            <person name="Lin Y.-W."/>
            <person name="Sun G.-H."/>
            <person name="Du Z.-J."/>
            <person name="Zhao J.-X."/>
            <person name="Liu X.-J."/>
            <person name="Liu L.-J."/>
        </authorList>
    </citation>
    <scope>NUCLEOTIDE SEQUENCE [LARGE SCALE GENOMIC DNA]</scope>
    <source>
        <strain evidence="2 3">PLHSC7-2</strain>
    </source>
</reference>
<feature type="chain" id="PRO_5019561869" description="FAD-binding oxidoreductase" evidence="1">
    <location>
        <begin position="22"/>
        <end position="145"/>
    </location>
</feature>
<keyword evidence="3" id="KW-1185">Reference proteome</keyword>
<dbReference type="GO" id="GO:0004623">
    <property type="term" value="F:phospholipase A2 activity"/>
    <property type="evidence" value="ECO:0007669"/>
    <property type="project" value="InterPro"/>
</dbReference>
<dbReference type="SUPFAM" id="SSF48619">
    <property type="entry name" value="Phospholipase A2, PLA2"/>
    <property type="match status" value="1"/>
</dbReference>
<dbReference type="GO" id="GO:0006644">
    <property type="term" value="P:phospholipid metabolic process"/>
    <property type="evidence" value="ECO:0007669"/>
    <property type="project" value="InterPro"/>
</dbReference>
<reference evidence="2 3" key="1">
    <citation type="submission" date="2018-09" db="EMBL/GenBank/DDBJ databases">
        <authorList>
            <person name="Wang F."/>
        </authorList>
    </citation>
    <scope>NUCLEOTIDE SEQUENCE [LARGE SCALE GENOMIC DNA]</scope>
    <source>
        <strain evidence="2 3">PLHSC7-2</strain>
    </source>
</reference>
<dbReference type="EMBL" id="QZCH01000002">
    <property type="protein sequence ID" value="RJG50713.1"/>
    <property type="molecule type" value="Genomic_DNA"/>
</dbReference>
<sequence>MKVNWVQWSGLWLLFSLSAYASAGTLQPFSSDGCSRFPDGTWQQQDVWKSCCVAHDLSYWRGGTADERDHADAQLQQCLAQQGYPAIGWVMLLGVKVGGLPYWPSDFRWGYGWPFLRGFKALSAQEQQQIDAMLLQQGTLIGNMQ</sequence>
<evidence type="ECO:0000313" key="3">
    <source>
        <dbReference type="Proteomes" id="UP000283255"/>
    </source>
</evidence>
<feature type="signal peptide" evidence="1">
    <location>
        <begin position="1"/>
        <end position="21"/>
    </location>
</feature>
<dbReference type="GO" id="GO:0050482">
    <property type="term" value="P:arachidonate secretion"/>
    <property type="evidence" value="ECO:0007669"/>
    <property type="project" value="InterPro"/>
</dbReference>
<evidence type="ECO:0008006" key="4">
    <source>
        <dbReference type="Google" id="ProtNLM"/>
    </source>
</evidence>
<comment type="caution">
    <text evidence="2">The sequence shown here is derived from an EMBL/GenBank/DDBJ whole genome shotgun (WGS) entry which is preliminary data.</text>
</comment>
<dbReference type="AlphaFoldDB" id="A0A418YJ85"/>
<keyword evidence="1" id="KW-0732">Signal</keyword>
<accession>A0A418YJ85</accession>
<name>A0A418YJ85_9GAMM</name>